<gene>
    <name evidence="1" type="ORF">PCAMFM013_S006g000230</name>
</gene>
<protein>
    <submittedName>
        <fullName evidence="1">Str. FM013</fullName>
    </submittedName>
</protein>
<dbReference type="STRING" id="1429867.A0A0G4P5U4"/>
<dbReference type="EMBL" id="HG793139">
    <property type="protein sequence ID" value="CRL21690.1"/>
    <property type="molecule type" value="Genomic_DNA"/>
</dbReference>
<name>A0A0G4P5U4_PENC3</name>
<reference evidence="1 2" key="1">
    <citation type="journal article" date="2014" name="Nat. Commun.">
        <title>Multiple recent horizontal transfers of a large genomic region in cheese making fungi.</title>
        <authorList>
            <person name="Cheeseman K."/>
            <person name="Ropars J."/>
            <person name="Renault P."/>
            <person name="Dupont J."/>
            <person name="Gouzy J."/>
            <person name="Branca A."/>
            <person name="Abraham A.L."/>
            <person name="Ceppi M."/>
            <person name="Conseiller E."/>
            <person name="Debuchy R."/>
            <person name="Malagnac F."/>
            <person name="Goarin A."/>
            <person name="Silar P."/>
            <person name="Lacoste S."/>
            <person name="Sallet E."/>
            <person name="Bensimon A."/>
            <person name="Giraud T."/>
            <person name="Brygoo Y."/>
        </authorList>
    </citation>
    <scope>NUCLEOTIDE SEQUENCE [LARGE SCALE GENOMIC DNA]</scope>
    <source>
        <strain evidence="2">FM 013</strain>
    </source>
</reference>
<dbReference type="Proteomes" id="UP000053732">
    <property type="component" value="Unassembled WGS sequence"/>
</dbReference>
<sequence length="500" mass="57141">MVRTSQIARDSIEEPIRWIQRDYVDHQGNQVILGKVASHGRQFYQPEPNELEAYRLQVYSTAPIQPEEFNNLYEYFYSEFDQFPFLEIYSYNPPDGLACVEHQRHEVAYRKRLHAGQREGLPPLIPTMKIGFKDEFMSGFCFLLTSKSYLQGAYRDNDHGTGPYWITFDRSLPAVVKKLPMIKRLGSPATQLQTFTEWGISVNPEIRDIKVDITTDQNGFGFDIKDLMIGRCSTYVYGQFDYGLYEPPSPAPSETPTVQHIQEVLEQQQTASIQSLNLNVLRLIWGSENSTITITNNPLDGECDLQYVIYVQFLADIEIEQERTTLLETTARTFTAAIISSLPVSKTIYFEFRIPSSSSLSSLMSAPPSGFDIGASHEFEAGSGTFIRALPQGSRDYSFRPFAHHYFTVVLDKPTFTQEPSVLFFTLWVDPALEIEIDPDSTTDPIIETHRSAGIYEATRRLGMLSVEENIQDSARKLTREEHRALLSLSPEEYEQKMNF</sequence>
<evidence type="ECO:0000313" key="2">
    <source>
        <dbReference type="Proteomes" id="UP000053732"/>
    </source>
</evidence>
<proteinExistence type="predicted"/>
<evidence type="ECO:0000313" key="1">
    <source>
        <dbReference type="EMBL" id="CRL21690.1"/>
    </source>
</evidence>
<dbReference type="AlphaFoldDB" id="A0A0G4P5U4"/>
<organism evidence="1 2">
    <name type="scientific">Penicillium camemberti (strain FM 013)</name>
    <dbReference type="NCBI Taxonomy" id="1429867"/>
    <lineage>
        <taxon>Eukaryota</taxon>
        <taxon>Fungi</taxon>
        <taxon>Dikarya</taxon>
        <taxon>Ascomycota</taxon>
        <taxon>Pezizomycotina</taxon>
        <taxon>Eurotiomycetes</taxon>
        <taxon>Eurotiomycetidae</taxon>
        <taxon>Eurotiales</taxon>
        <taxon>Aspergillaceae</taxon>
        <taxon>Penicillium</taxon>
    </lineage>
</organism>
<keyword evidence="2" id="KW-1185">Reference proteome</keyword>
<accession>A0A0G4P5U4</accession>